<dbReference type="RefSeq" id="WP_174474566.1">
    <property type="nucleotide sequence ID" value="NZ_JAGINN010000026.1"/>
</dbReference>
<dbReference type="InterPro" id="IPR001347">
    <property type="entry name" value="SIS_dom"/>
</dbReference>
<dbReference type="EMBL" id="WHOS01000071">
    <property type="protein sequence ID" value="NUB03693.1"/>
    <property type="molecule type" value="Genomic_DNA"/>
</dbReference>
<reference evidence="4 5" key="1">
    <citation type="submission" date="2019-10" db="EMBL/GenBank/DDBJ databases">
        <title>Genome sequence of Azospirillum melinis.</title>
        <authorList>
            <person name="Ambrosini A."/>
            <person name="Sant'Anna F.H."/>
            <person name="Cassan F.D."/>
            <person name="Souza E.M."/>
            <person name="Passaglia L.M.P."/>
        </authorList>
    </citation>
    <scope>NUCLEOTIDE SEQUENCE [LARGE SCALE GENOMIC DNA]</scope>
    <source>
        <strain evidence="4 5">TMCY0552</strain>
    </source>
</reference>
<dbReference type="InterPro" id="IPR000281">
    <property type="entry name" value="HTH_RpiR"/>
</dbReference>
<dbReference type="SUPFAM" id="SSF53697">
    <property type="entry name" value="SIS domain"/>
    <property type="match status" value="1"/>
</dbReference>
<dbReference type="Proteomes" id="UP000605086">
    <property type="component" value="Unassembled WGS sequence"/>
</dbReference>
<keyword evidence="5" id="KW-1185">Reference proteome</keyword>
<dbReference type="InterPro" id="IPR047640">
    <property type="entry name" value="RpiR-like"/>
</dbReference>
<evidence type="ECO:0000259" key="3">
    <source>
        <dbReference type="PROSITE" id="PS51464"/>
    </source>
</evidence>
<evidence type="ECO:0000313" key="5">
    <source>
        <dbReference type="Proteomes" id="UP000605086"/>
    </source>
</evidence>
<dbReference type="PROSITE" id="PS51071">
    <property type="entry name" value="HTH_RPIR"/>
    <property type="match status" value="1"/>
</dbReference>
<proteinExistence type="predicted"/>
<feature type="domain" description="SIS" evidence="3">
    <location>
        <begin position="147"/>
        <end position="294"/>
    </location>
</feature>
<dbReference type="PANTHER" id="PTHR30514:SF18">
    <property type="entry name" value="RPIR-FAMILY TRANSCRIPTIONAL REGULATOR"/>
    <property type="match status" value="1"/>
</dbReference>
<dbReference type="InterPro" id="IPR009057">
    <property type="entry name" value="Homeodomain-like_sf"/>
</dbReference>
<dbReference type="PANTHER" id="PTHR30514">
    <property type="entry name" value="GLUCOKINASE"/>
    <property type="match status" value="1"/>
</dbReference>
<feature type="region of interest" description="Disordered" evidence="1">
    <location>
        <begin position="1"/>
        <end position="22"/>
    </location>
</feature>
<name>A0ABX2KJC7_9PROT</name>
<gene>
    <name evidence="4" type="ORF">GBZ48_31245</name>
</gene>
<comment type="caution">
    <text evidence="4">The sequence shown here is derived from an EMBL/GenBank/DDBJ whole genome shotgun (WGS) entry which is preliminary data.</text>
</comment>
<sequence length="313" mass="33017">MKQATHATQAPDGPEGGEPSLTARIRDRYGDLSPMERQLADVILACPGELSGYSATELAGRAGVSKMTVSRLVRRLGYAGFEAARLAARRGGDWGSPLFLLPPGGPVSASSAVSDGDPAPLDAHFQRSAEALAATARQTDPAMLARAARALADARRIWVCGARNSAFLAGYARWQFIQVRGEVHQLAAAGETMAETLADLGSGDLGPGNLDQGDLLFLVGIRRRPPAIVRLLRIAGERGIPTILIADSHSTLEAPPPPLTFRCETRSLAALDTHVAALAVIHALAAELIPLTGEAGRARIRAIEDLHDRLGEL</sequence>
<protein>
    <submittedName>
        <fullName evidence="4">SIS domain-containing protein</fullName>
    </submittedName>
</protein>
<dbReference type="Pfam" id="PF01418">
    <property type="entry name" value="HTH_6"/>
    <property type="match status" value="1"/>
</dbReference>
<dbReference type="Gene3D" id="1.10.10.10">
    <property type="entry name" value="Winged helix-like DNA-binding domain superfamily/Winged helix DNA-binding domain"/>
    <property type="match status" value="1"/>
</dbReference>
<dbReference type="PROSITE" id="PS51464">
    <property type="entry name" value="SIS"/>
    <property type="match status" value="1"/>
</dbReference>
<evidence type="ECO:0000256" key="1">
    <source>
        <dbReference type="SAM" id="MobiDB-lite"/>
    </source>
</evidence>
<evidence type="ECO:0000259" key="2">
    <source>
        <dbReference type="PROSITE" id="PS51071"/>
    </source>
</evidence>
<evidence type="ECO:0000313" key="4">
    <source>
        <dbReference type="EMBL" id="NUB03693.1"/>
    </source>
</evidence>
<feature type="domain" description="HTH rpiR-type" evidence="2">
    <location>
        <begin position="19"/>
        <end position="95"/>
    </location>
</feature>
<accession>A0ABX2KJC7</accession>
<dbReference type="SUPFAM" id="SSF46689">
    <property type="entry name" value="Homeodomain-like"/>
    <property type="match status" value="1"/>
</dbReference>
<dbReference type="Gene3D" id="3.40.50.10490">
    <property type="entry name" value="Glucose-6-phosphate isomerase like protein, domain 1"/>
    <property type="match status" value="1"/>
</dbReference>
<organism evidence="4 5">
    <name type="scientific">Azospirillum melinis</name>
    <dbReference type="NCBI Taxonomy" id="328839"/>
    <lineage>
        <taxon>Bacteria</taxon>
        <taxon>Pseudomonadati</taxon>
        <taxon>Pseudomonadota</taxon>
        <taxon>Alphaproteobacteria</taxon>
        <taxon>Rhodospirillales</taxon>
        <taxon>Azospirillaceae</taxon>
        <taxon>Azospirillum</taxon>
    </lineage>
</organism>
<dbReference type="InterPro" id="IPR036388">
    <property type="entry name" value="WH-like_DNA-bd_sf"/>
</dbReference>
<dbReference type="InterPro" id="IPR046348">
    <property type="entry name" value="SIS_dom_sf"/>
</dbReference>